<proteinExistence type="predicted"/>
<evidence type="ECO:0000259" key="3">
    <source>
        <dbReference type="Pfam" id="PF20155"/>
    </source>
</evidence>
<dbReference type="PANTHER" id="PTHR38812">
    <property type="entry name" value="MU-LIKE PROPHAGE FLUMU PROTEIN GP42"/>
    <property type="match status" value="1"/>
</dbReference>
<feature type="coiled-coil region" evidence="1">
    <location>
        <begin position="69"/>
        <end position="117"/>
    </location>
</feature>
<keyword evidence="1" id="KW-0175">Coiled coil</keyword>
<sequence>MANKNDERIRFVAEVEGTEKVKATGDAFDVVGKAAEAADPKAAALMDQLDRATRLDRAVSGFAGLSAQLQETGDKLFLAQRRAAALEEEFNNTLSPTKKLQTDLAKARIEVARLTDAQGRQTAELKRAENVIRGAGISLDKLAQSQGAVRAAAAQSVAAVRSYGAELSKTSDKAAASTGIFQRLRGAIAGVFAGLTLRGAAEGVKDIALLGDQAERTRNQFTQMYGSAAAGNAALAELNKFAAANGLALDATQKSAAKLKNFGLDPLAGSLRALVNQNAAAGGSMEDLDGKILAVGQAWAKQKLQGEEILQLVERGVPVWEALVRSTGKSVAELQKLSEAGKLGRKEISGLLAEIDKMNTGAAARNAGTLSGQFQQLTGRIREFFTQVSNSGTLDYLKGQLVALNKYIADMAASGQLARLAQSISDGIVGTGQAIAGVVGFVKDYGEQILLLARAYLVFKGASVVTSVLSGITKGFGDAAAGAAGATSAAGKFGASLRGLVKGPLMFAAITAAADFTLGQIEKLVSVTQEYFDVQEKLRRQQEELKAQREALQSQARATAAAFKGAGDIQIQTAEAVGRMTKTQIQAYIVGLQNAYRELGALRVRANELGDAQGAAKLTARLRELVVAVGEANAALSTVNSSGAAGAGEFSRKIAADLEAAIATGKSAAAALSGIFDQVDLGTPKGVKDVVDTLLVVGPRARDARAALESELGAALEKLSGEQLRLFQLRAEKAFQAAGGGAKELALLMNSALAVAMARLGVDAGKMGFAFTESGRDMIATFQAVTENAQASSQQITTAFNAALEKATTKQEAEALGAAIKAAGEQGKVGIDQAKDAATALSLRLREIAAQADPLADQFAKFGIKTQAELALARDSAERFYLAVVDGARKGKYAQEDVRAAFMAYAEAARAAVANSTAAARQQVEAQLRAKAAALGLRDALGDVGAAGQQAGTDVAAGAGRAAEALSDLEQAADDAAGSASKLGDSADGAAEGLDKVSRAGAQATEITLGMSKAFADAATNAQGLDRITFTVGAEQQRQAQELLESLQQQNLQYDEMAQRVAALRQQFNYLGDEQLQQIAREQQQLEQNRQRKQQELEDQRQKQREQQASSSGGAGGVTRVEFVHRFEGAGNFTEQQIQAMFQSTGLRQYMAGVVVDELRRSRNGG</sequence>
<evidence type="ECO:0000256" key="1">
    <source>
        <dbReference type="SAM" id="Coils"/>
    </source>
</evidence>
<comment type="caution">
    <text evidence="4">The sequence shown here is derived from an EMBL/GenBank/DDBJ whole genome shotgun (WGS) entry which is preliminary data.</text>
</comment>
<evidence type="ECO:0000313" key="4">
    <source>
        <dbReference type="EMBL" id="MCQ4165142.1"/>
    </source>
</evidence>
<dbReference type="InterPro" id="IPR013491">
    <property type="entry name" value="Tape_meas_N"/>
</dbReference>
<name>A0ABT1QS63_9GAMM</name>
<accession>A0ABT1QS63</accession>
<dbReference type="RefSeq" id="WP_255914209.1">
    <property type="nucleotide sequence ID" value="NZ_JANFQO010000008.1"/>
</dbReference>
<gene>
    <name evidence="4" type="ORF">NM961_10515</name>
</gene>
<feature type="region of interest" description="Disordered" evidence="2">
    <location>
        <begin position="1087"/>
        <end position="1116"/>
    </location>
</feature>
<keyword evidence="5" id="KW-1185">Reference proteome</keyword>
<feature type="compositionally biased region" description="Basic and acidic residues" evidence="2">
    <location>
        <begin position="1089"/>
        <end position="1106"/>
    </location>
</feature>
<feature type="coiled-coil region" evidence="1">
    <location>
        <begin position="524"/>
        <end position="562"/>
    </location>
</feature>
<evidence type="ECO:0000313" key="5">
    <source>
        <dbReference type="Proteomes" id="UP001165498"/>
    </source>
</evidence>
<dbReference type="PANTHER" id="PTHR38812:SF2">
    <property type="entry name" value="MU-LIKE PROPHAGE FLUMU PROTEIN GP42"/>
    <property type="match status" value="1"/>
</dbReference>
<evidence type="ECO:0000256" key="2">
    <source>
        <dbReference type="SAM" id="MobiDB-lite"/>
    </source>
</evidence>
<feature type="domain" description="Tape measure protein N-terminal" evidence="3">
    <location>
        <begin position="208"/>
        <end position="388"/>
    </location>
</feature>
<protein>
    <submittedName>
        <fullName evidence="4">Tape measure protein</fullName>
    </submittedName>
</protein>
<dbReference type="NCBIfam" id="TIGR02675">
    <property type="entry name" value="tape_meas_nterm"/>
    <property type="match status" value="1"/>
</dbReference>
<reference evidence="4" key="1">
    <citation type="submission" date="2022-07" db="EMBL/GenBank/DDBJ databases">
        <title>Tahibacter sp., a new gammaproteobacterium isolated from the silt sample collected at pig farm.</title>
        <authorList>
            <person name="Chen H."/>
        </authorList>
    </citation>
    <scope>NUCLEOTIDE SEQUENCE</scope>
    <source>
        <strain evidence="4">P2K</strain>
    </source>
</reference>
<dbReference type="Proteomes" id="UP001165498">
    <property type="component" value="Unassembled WGS sequence"/>
</dbReference>
<organism evidence="4 5">
    <name type="scientific">Tahibacter harae</name>
    <dbReference type="NCBI Taxonomy" id="2963937"/>
    <lineage>
        <taxon>Bacteria</taxon>
        <taxon>Pseudomonadati</taxon>
        <taxon>Pseudomonadota</taxon>
        <taxon>Gammaproteobacteria</taxon>
        <taxon>Lysobacterales</taxon>
        <taxon>Rhodanobacteraceae</taxon>
        <taxon>Tahibacter</taxon>
    </lineage>
</organism>
<dbReference type="EMBL" id="JANFQO010000008">
    <property type="protein sequence ID" value="MCQ4165142.1"/>
    <property type="molecule type" value="Genomic_DNA"/>
</dbReference>
<dbReference type="InterPro" id="IPR053058">
    <property type="entry name" value="Mulikevirus_tape_measure"/>
</dbReference>
<dbReference type="Pfam" id="PF20155">
    <property type="entry name" value="TMP_3"/>
    <property type="match status" value="1"/>
</dbReference>